<dbReference type="InterPro" id="IPR010982">
    <property type="entry name" value="Lambda_DNA-bd_dom_sf"/>
</dbReference>
<evidence type="ECO:0000313" key="3">
    <source>
        <dbReference type="Proteomes" id="UP000016762"/>
    </source>
</evidence>
<evidence type="ECO:0000259" key="1">
    <source>
        <dbReference type="PROSITE" id="PS50943"/>
    </source>
</evidence>
<proteinExistence type="predicted"/>
<evidence type="ECO:0000313" key="2">
    <source>
        <dbReference type="EMBL" id="ERL46689.1"/>
    </source>
</evidence>
<dbReference type="EMBL" id="AWXE01000004">
    <property type="protein sequence ID" value="ERL46689.1"/>
    <property type="molecule type" value="Genomic_DNA"/>
</dbReference>
<accession>U2WAT0</accession>
<dbReference type="CDD" id="cd00093">
    <property type="entry name" value="HTH_XRE"/>
    <property type="match status" value="1"/>
</dbReference>
<dbReference type="RefSeq" id="WP_021777667.1">
    <property type="nucleotide sequence ID" value="NZ_AWXE01000004.1"/>
</dbReference>
<reference evidence="2 3" key="1">
    <citation type="journal article" date="2014" name="FEMS Microbiol. Ecol.">
        <title>Genomic differentiation among two strains of the PS1 clade isolated from geographically separated marine habitats.</title>
        <authorList>
            <person name="Jimenez-Infante F."/>
            <person name="Ngugi D.K."/>
            <person name="Alam I."/>
            <person name="Rashid M."/>
            <person name="Baalawi W."/>
            <person name="Kamau A.A."/>
            <person name="Bajic V.B."/>
            <person name="Stingl U."/>
        </authorList>
    </citation>
    <scope>NUCLEOTIDE SEQUENCE [LARGE SCALE GENOMIC DNA]</scope>
    <source>
        <strain evidence="2 3">RS24</strain>
    </source>
</reference>
<dbReference type="Proteomes" id="UP000016762">
    <property type="component" value="Unassembled WGS sequence"/>
</dbReference>
<dbReference type="Gene3D" id="1.10.260.40">
    <property type="entry name" value="lambda repressor-like DNA-binding domains"/>
    <property type="match status" value="1"/>
</dbReference>
<dbReference type="eggNOG" id="COG1396">
    <property type="taxonomic scope" value="Bacteria"/>
</dbReference>
<dbReference type="Pfam" id="PF01381">
    <property type="entry name" value="HTH_3"/>
    <property type="match status" value="1"/>
</dbReference>
<protein>
    <submittedName>
        <fullName evidence="2">ABC transporter substrate-binding protein</fullName>
    </submittedName>
</protein>
<dbReference type="PROSITE" id="PS50943">
    <property type="entry name" value="HTH_CROC1"/>
    <property type="match status" value="1"/>
</dbReference>
<dbReference type="SMART" id="SM00530">
    <property type="entry name" value="HTH_XRE"/>
    <property type="match status" value="1"/>
</dbReference>
<gene>
    <name evidence="2" type="ORF">RS24_01697</name>
</gene>
<organism evidence="2 3">
    <name type="scientific">Candidatus Micropelagius thuwalensis</name>
    <dbReference type="NCBI Taxonomy" id="1397666"/>
    <lineage>
        <taxon>Bacteria</taxon>
        <taxon>Pseudomonadati</taxon>
        <taxon>Pseudomonadota</taxon>
        <taxon>Alphaproteobacteria</taxon>
        <taxon>PS1 clade</taxon>
        <taxon>Candidatus Micropelagius</taxon>
    </lineage>
</organism>
<dbReference type="AlphaFoldDB" id="U2WAT0"/>
<dbReference type="InterPro" id="IPR001387">
    <property type="entry name" value="Cro/C1-type_HTH"/>
</dbReference>
<dbReference type="SUPFAM" id="SSF47413">
    <property type="entry name" value="lambda repressor-like DNA-binding domains"/>
    <property type="match status" value="1"/>
</dbReference>
<feature type="domain" description="HTH cro/C1-type" evidence="1">
    <location>
        <begin position="17"/>
        <end position="71"/>
    </location>
</feature>
<dbReference type="GO" id="GO:0003677">
    <property type="term" value="F:DNA binding"/>
    <property type="evidence" value="ECO:0007669"/>
    <property type="project" value="InterPro"/>
</dbReference>
<comment type="caution">
    <text evidence="2">The sequence shown here is derived from an EMBL/GenBank/DDBJ whole genome shotgun (WGS) entry which is preliminary data.</text>
</comment>
<dbReference type="STRING" id="1397666.RS24_01697"/>
<dbReference type="PATRIC" id="fig|1397666.3.peg.1586"/>
<dbReference type="OrthoDB" id="9797172at2"/>
<keyword evidence="3" id="KW-1185">Reference proteome</keyword>
<name>U2WAT0_9PROT</name>
<sequence>MALKDPSNIDKHICYKLKLRRVDSGMSQEALGEKVGLSFQQIQKYEKGANRISASRLFELTRILEVDISYFFEGYETSGSYLRMEDSAPIPKFLDFVSKNEGMSLNRAFTRIKFAGPAAHTLIWQNLSRGNNTHRLSCLQK</sequence>